<dbReference type="Proteomes" id="UP000008810">
    <property type="component" value="Chromosome 5"/>
</dbReference>
<proteinExistence type="predicted"/>
<dbReference type="Gramene" id="PNT60980">
    <property type="protein sequence ID" value="PNT60980"/>
    <property type="gene ID" value="BRADI_5g08784v3"/>
</dbReference>
<protein>
    <submittedName>
        <fullName evidence="1 2">Uncharacterized protein</fullName>
    </submittedName>
</protein>
<dbReference type="EnsemblPlants" id="PNT60980">
    <property type="protein sequence ID" value="PNT60980"/>
    <property type="gene ID" value="BRADI_5g08784v3"/>
</dbReference>
<keyword evidence="3" id="KW-1185">Reference proteome</keyword>
<reference evidence="2" key="3">
    <citation type="submission" date="2018-08" db="UniProtKB">
        <authorList>
            <consortium name="EnsemblPlants"/>
        </authorList>
    </citation>
    <scope>IDENTIFICATION</scope>
    <source>
        <strain evidence="2">cv. Bd21</strain>
    </source>
</reference>
<evidence type="ECO:0000313" key="1">
    <source>
        <dbReference type="EMBL" id="PNT60980.1"/>
    </source>
</evidence>
<name>A0A2K2CG29_BRADI</name>
<dbReference type="InParanoid" id="A0A2K2CG29"/>
<reference evidence="1" key="2">
    <citation type="submission" date="2017-06" db="EMBL/GenBank/DDBJ databases">
        <title>WGS assembly of Brachypodium distachyon.</title>
        <authorList>
            <consortium name="The International Brachypodium Initiative"/>
            <person name="Lucas S."/>
            <person name="Harmon-Smith M."/>
            <person name="Lail K."/>
            <person name="Tice H."/>
            <person name="Grimwood J."/>
            <person name="Bruce D."/>
            <person name="Barry K."/>
            <person name="Shu S."/>
            <person name="Lindquist E."/>
            <person name="Wang M."/>
            <person name="Pitluck S."/>
            <person name="Vogel J.P."/>
            <person name="Garvin D.F."/>
            <person name="Mockler T.C."/>
            <person name="Schmutz J."/>
            <person name="Rokhsar D."/>
            <person name="Bevan M.W."/>
        </authorList>
    </citation>
    <scope>NUCLEOTIDE SEQUENCE</scope>
    <source>
        <strain evidence="1">Bd21</strain>
    </source>
</reference>
<dbReference type="EMBL" id="CM000884">
    <property type="protein sequence ID" value="PNT60980.1"/>
    <property type="molecule type" value="Genomic_DNA"/>
</dbReference>
<accession>A0A2K2CG29</accession>
<evidence type="ECO:0000313" key="2">
    <source>
        <dbReference type="EnsemblPlants" id="PNT60980"/>
    </source>
</evidence>
<gene>
    <name evidence="1" type="ORF">BRADI_5g08784v3</name>
</gene>
<reference evidence="1 2" key="1">
    <citation type="journal article" date="2010" name="Nature">
        <title>Genome sequencing and analysis of the model grass Brachypodium distachyon.</title>
        <authorList>
            <consortium name="International Brachypodium Initiative"/>
        </authorList>
    </citation>
    <scope>NUCLEOTIDE SEQUENCE [LARGE SCALE GENOMIC DNA]</scope>
    <source>
        <strain evidence="1 2">Bd21</strain>
    </source>
</reference>
<evidence type="ECO:0000313" key="3">
    <source>
        <dbReference type="Proteomes" id="UP000008810"/>
    </source>
</evidence>
<organism evidence="1">
    <name type="scientific">Brachypodium distachyon</name>
    <name type="common">Purple false brome</name>
    <name type="synonym">Trachynia distachya</name>
    <dbReference type="NCBI Taxonomy" id="15368"/>
    <lineage>
        <taxon>Eukaryota</taxon>
        <taxon>Viridiplantae</taxon>
        <taxon>Streptophyta</taxon>
        <taxon>Embryophyta</taxon>
        <taxon>Tracheophyta</taxon>
        <taxon>Spermatophyta</taxon>
        <taxon>Magnoliopsida</taxon>
        <taxon>Liliopsida</taxon>
        <taxon>Poales</taxon>
        <taxon>Poaceae</taxon>
        <taxon>BOP clade</taxon>
        <taxon>Pooideae</taxon>
        <taxon>Stipodae</taxon>
        <taxon>Brachypodieae</taxon>
        <taxon>Brachypodium</taxon>
    </lineage>
</organism>
<sequence>MCATQACAQGPLRTSYHTQQQAGSSMDCVLSISRRGNYSKQQVQTRQCIHGTSHHDVLGAKRQQCTLQYSQFFRRPGVQLVTTTVERERGSDEIRAHAAISFSSFRRFCVGSML</sequence>
<dbReference type="AlphaFoldDB" id="A0A2K2CG29"/>